<dbReference type="EnsemblMetazoa" id="AFAF019048-RA">
    <property type="protein sequence ID" value="AFAF019048-PA"/>
    <property type="gene ID" value="AFAF019048"/>
</dbReference>
<feature type="region of interest" description="Disordered" evidence="2">
    <location>
        <begin position="419"/>
        <end position="478"/>
    </location>
</feature>
<dbReference type="SUPFAM" id="SSF46689">
    <property type="entry name" value="Homeodomain-like"/>
    <property type="match status" value="1"/>
</dbReference>
<reference evidence="4" key="1">
    <citation type="submission" date="2014-01" db="EMBL/GenBank/DDBJ databases">
        <title>The Genome Sequence of Anopheles farauti FAR1 (V2).</title>
        <authorList>
            <consortium name="The Broad Institute Genomics Platform"/>
            <person name="Neafsey D.E."/>
            <person name="Besansky N."/>
            <person name="Howell P."/>
            <person name="Walton C."/>
            <person name="Young S.K."/>
            <person name="Zeng Q."/>
            <person name="Gargeya S."/>
            <person name="Fitzgerald M."/>
            <person name="Haas B."/>
            <person name="Abouelleil A."/>
            <person name="Allen A.W."/>
            <person name="Alvarado L."/>
            <person name="Arachchi H.M."/>
            <person name="Berlin A.M."/>
            <person name="Chapman S.B."/>
            <person name="Gainer-Dewar J."/>
            <person name="Goldberg J."/>
            <person name="Griggs A."/>
            <person name="Gujja S."/>
            <person name="Hansen M."/>
            <person name="Howarth C."/>
            <person name="Imamovic A."/>
            <person name="Ireland A."/>
            <person name="Larimer J."/>
            <person name="McCowan C."/>
            <person name="Murphy C."/>
            <person name="Pearson M."/>
            <person name="Poon T.W."/>
            <person name="Priest M."/>
            <person name="Roberts A."/>
            <person name="Saif S."/>
            <person name="Shea T."/>
            <person name="Sisk P."/>
            <person name="Sykes S."/>
            <person name="Wortman J."/>
            <person name="Nusbaum C."/>
            <person name="Birren B."/>
        </authorList>
    </citation>
    <scope>NUCLEOTIDE SEQUENCE [LARGE SCALE GENOMIC DNA]</scope>
    <source>
        <strain evidence="4">FAR1</strain>
    </source>
</reference>
<protein>
    <recommendedName>
        <fullName evidence="5">HTH psq-type domain-containing protein</fullName>
    </recommendedName>
</protein>
<feature type="compositionally biased region" description="Polar residues" evidence="2">
    <location>
        <begin position="527"/>
        <end position="536"/>
    </location>
</feature>
<feature type="compositionally biased region" description="Acidic residues" evidence="2">
    <location>
        <begin position="430"/>
        <end position="450"/>
    </location>
</feature>
<evidence type="ECO:0000313" key="3">
    <source>
        <dbReference type="EnsemblMetazoa" id="AFAF019048-PA"/>
    </source>
</evidence>
<dbReference type="AlphaFoldDB" id="A0A182QXV0"/>
<keyword evidence="4" id="KW-1185">Reference proteome</keyword>
<proteinExistence type="predicted"/>
<evidence type="ECO:0008006" key="5">
    <source>
        <dbReference type="Google" id="ProtNLM"/>
    </source>
</evidence>
<dbReference type="GO" id="GO:0005634">
    <property type="term" value="C:nucleus"/>
    <property type="evidence" value="ECO:0007669"/>
    <property type="project" value="UniProtKB-SubCell"/>
</dbReference>
<evidence type="ECO:0000313" key="4">
    <source>
        <dbReference type="Proteomes" id="UP000075886"/>
    </source>
</evidence>
<feature type="compositionally biased region" description="Acidic residues" evidence="2">
    <location>
        <begin position="570"/>
        <end position="582"/>
    </location>
</feature>
<name>A0A182QXV0_9DIPT</name>
<dbReference type="EMBL" id="AXCN02001521">
    <property type="status" value="NOT_ANNOTATED_CDS"/>
    <property type="molecule type" value="Genomic_DNA"/>
</dbReference>
<accession>A0A182QXV0</accession>
<comment type="subcellular location">
    <subcellularLocation>
        <location evidence="1">Nucleus</location>
    </subcellularLocation>
</comment>
<feature type="compositionally biased region" description="Acidic residues" evidence="2">
    <location>
        <begin position="459"/>
        <end position="478"/>
    </location>
</feature>
<feature type="region of interest" description="Disordered" evidence="2">
    <location>
        <begin position="511"/>
        <end position="582"/>
    </location>
</feature>
<dbReference type="STRING" id="69004.A0A182QXV0"/>
<sequence length="649" mass="73627">MFQAAVSTEKLFVYNSAFRVCARKATTGSKKVVFFTEKCSEKVNSMSEDSNGVRRRKSANSYTKRDLKNAMNLIVERGVSIRRAAFVCNVPRTTLSTYLKSITHGKITKLLPQEEQALFQWMTDCCKQGFTIKKRNVETAADALVQKNASTRSHPFQDSEFGRRCYQKFVKKWLSIDRVKDRKHLGTILDWYLHIENYLVETNLFEILNNPARVFLSDELRFRERVEMQESVRTVLKKMTMLYTVSAAGEHLSPLLVYPYRRDVPEEIVKAAPKNCAIVAHEYGQVTPKTFAAYLDKVVDKFVMTNNIPKPVLMFVDESQVDLTLYLHNTCKRLGVILLGLSTAQVMKPTGNMFNDICTGWEQELPKWESESGRSFTLADCAGLMQPINQRYIKRSVLIKDFADSNLCPWNRPMRVGAEGATSVGASTVEETEDMGEPDDDEDDDNEIENFLENVDGWSDGEEGDENDFDDDDDFIDEIGDAMDDDVELDGQHKLEKESLEKHRDVIEKTTATVADEKQLSTEVVPATSTPVLENKSSAETEKANGTGIDTDTKESSKTENPAAEMASNSEDENEGPPDDIDISINFIDFKRAIGSEMTEKFERKLEIENRLTLANHAENVLYDIYRQFRCDIVTDSDDDYDIVEVGDD</sequence>
<evidence type="ECO:0000256" key="2">
    <source>
        <dbReference type="SAM" id="MobiDB-lite"/>
    </source>
</evidence>
<dbReference type="Proteomes" id="UP000075886">
    <property type="component" value="Unassembled WGS sequence"/>
</dbReference>
<dbReference type="VEuPathDB" id="VectorBase:AFAF019048"/>
<organism evidence="3 4">
    <name type="scientific">Anopheles farauti</name>
    <dbReference type="NCBI Taxonomy" id="69004"/>
    <lineage>
        <taxon>Eukaryota</taxon>
        <taxon>Metazoa</taxon>
        <taxon>Ecdysozoa</taxon>
        <taxon>Arthropoda</taxon>
        <taxon>Hexapoda</taxon>
        <taxon>Insecta</taxon>
        <taxon>Pterygota</taxon>
        <taxon>Neoptera</taxon>
        <taxon>Endopterygota</taxon>
        <taxon>Diptera</taxon>
        <taxon>Nematocera</taxon>
        <taxon>Culicoidea</taxon>
        <taxon>Culicidae</taxon>
        <taxon>Anophelinae</taxon>
        <taxon>Anopheles</taxon>
    </lineage>
</organism>
<reference evidence="3" key="2">
    <citation type="submission" date="2020-05" db="UniProtKB">
        <authorList>
            <consortium name="EnsemblMetazoa"/>
        </authorList>
    </citation>
    <scope>IDENTIFICATION</scope>
    <source>
        <strain evidence="3">FAR1</strain>
    </source>
</reference>
<dbReference type="InterPro" id="IPR009057">
    <property type="entry name" value="Homeodomain-like_sf"/>
</dbReference>
<evidence type="ECO:0000256" key="1">
    <source>
        <dbReference type="ARBA" id="ARBA00004123"/>
    </source>
</evidence>